<dbReference type="Gene3D" id="3.40.50.1700">
    <property type="entry name" value="Glycoside hydrolase family 3 C-terminal domain"/>
    <property type="match status" value="1"/>
</dbReference>
<dbReference type="InterPro" id="IPR017853">
    <property type="entry name" value="GH"/>
</dbReference>
<evidence type="ECO:0000256" key="4">
    <source>
        <dbReference type="ARBA" id="ARBA00022729"/>
    </source>
</evidence>
<dbReference type="Gene3D" id="3.20.20.300">
    <property type="entry name" value="Glycoside hydrolase, family 3, N-terminal domain"/>
    <property type="match status" value="1"/>
</dbReference>
<dbReference type="PRINTS" id="PR00133">
    <property type="entry name" value="GLHYDRLASE3"/>
</dbReference>
<proteinExistence type="inferred from homology"/>
<dbReference type="PANTHER" id="PTHR30620">
    <property type="entry name" value="PERIPLASMIC BETA-GLUCOSIDASE-RELATED"/>
    <property type="match status" value="1"/>
</dbReference>
<feature type="domain" description="Fibronectin type III-like" evidence="8">
    <location>
        <begin position="668"/>
        <end position="741"/>
    </location>
</feature>
<accession>A0ABP3FCE5</accession>
<evidence type="ECO:0000256" key="1">
    <source>
        <dbReference type="ARBA" id="ARBA00000448"/>
    </source>
</evidence>
<keyword evidence="10" id="KW-1185">Reference proteome</keyword>
<evidence type="ECO:0000256" key="7">
    <source>
        <dbReference type="SAM" id="SignalP"/>
    </source>
</evidence>
<evidence type="ECO:0000313" key="10">
    <source>
        <dbReference type="Proteomes" id="UP001501822"/>
    </source>
</evidence>
<dbReference type="InterPro" id="IPR001764">
    <property type="entry name" value="Glyco_hydro_3_N"/>
</dbReference>
<dbReference type="Gene3D" id="2.60.40.10">
    <property type="entry name" value="Immunoglobulins"/>
    <property type="match status" value="1"/>
</dbReference>
<dbReference type="SUPFAM" id="SSF51445">
    <property type="entry name" value="(Trans)glycosidases"/>
    <property type="match status" value="1"/>
</dbReference>
<dbReference type="InterPro" id="IPR002772">
    <property type="entry name" value="Glyco_hydro_3_C"/>
</dbReference>
<dbReference type="PANTHER" id="PTHR30620:SF16">
    <property type="entry name" value="LYSOSOMAL BETA GLUCOSIDASE"/>
    <property type="match status" value="1"/>
</dbReference>
<evidence type="ECO:0000259" key="8">
    <source>
        <dbReference type="SMART" id="SM01217"/>
    </source>
</evidence>
<name>A0ABP3FCE5_9ACTN</name>
<dbReference type="Pfam" id="PF01915">
    <property type="entry name" value="Glyco_hydro_3_C"/>
    <property type="match status" value="1"/>
</dbReference>
<dbReference type="InterPro" id="IPR036881">
    <property type="entry name" value="Glyco_hydro_3_C_sf"/>
</dbReference>
<keyword evidence="5 9" id="KW-0378">Hydrolase</keyword>
<keyword evidence="6" id="KW-0326">Glycosidase</keyword>
<dbReference type="GO" id="GO:0016787">
    <property type="term" value="F:hydrolase activity"/>
    <property type="evidence" value="ECO:0007669"/>
    <property type="project" value="UniProtKB-KW"/>
</dbReference>
<evidence type="ECO:0000313" key="9">
    <source>
        <dbReference type="EMBL" id="GAA0314684.1"/>
    </source>
</evidence>
<dbReference type="InterPro" id="IPR036962">
    <property type="entry name" value="Glyco_hydro_3_N_sf"/>
</dbReference>
<dbReference type="Pfam" id="PF14310">
    <property type="entry name" value="Fn3-like"/>
    <property type="match status" value="1"/>
</dbReference>
<feature type="signal peptide" evidence="7">
    <location>
        <begin position="1"/>
        <end position="30"/>
    </location>
</feature>
<reference evidence="10" key="1">
    <citation type="journal article" date="2019" name="Int. J. Syst. Evol. Microbiol.">
        <title>The Global Catalogue of Microorganisms (GCM) 10K type strain sequencing project: providing services to taxonomists for standard genome sequencing and annotation.</title>
        <authorList>
            <consortium name="The Broad Institute Genomics Platform"/>
            <consortium name="The Broad Institute Genome Sequencing Center for Infectious Disease"/>
            <person name="Wu L."/>
            <person name="Ma J."/>
        </authorList>
    </citation>
    <scope>NUCLEOTIDE SEQUENCE [LARGE SCALE GENOMIC DNA]</scope>
    <source>
        <strain evidence="10">JCM 3146</strain>
    </source>
</reference>
<dbReference type="InterPro" id="IPR013783">
    <property type="entry name" value="Ig-like_fold"/>
</dbReference>
<comment type="catalytic activity">
    <reaction evidence="1">
        <text>Hydrolysis of terminal, non-reducing beta-D-glucosyl residues with release of beta-D-glucose.</text>
        <dbReference type="EC" id="3.2.1.21"/>
    </reaction>
</comment>
<keyword evidence="4 7" id="KW-0732">Signal</keyword>
<evidence type="ECO:0000256" key="6">
    <source>
        <dbReference type="ARBA" id="ARBA00023295"/>
    </source>
</evidence>
<gene>
    <name evidence="9" type="ORF">GCM10010151_00950</name>
</gene>
<sequence length="747" mass="78521">MRLRIKAARIGTAVAITASGLALTATGASAQVRYLDPHASISSRVADLLKRMTTEEKVGQLAQPAVVNMQGDCQWSGGALTESCMQHVLGDLKVGSVLSGGGESPPNNTPKDWADMVNAVQKYAIDHSRLHIPIVYGVDAVHGHNNVLGATKFPQQIGVGATWDPQLSEAMGESTARAVKATGPQWDFAPVQDISRDTRWGRFYETYSEDPYLAGELGAANVCGLEKTGQVSATVKHFAGYSAPFNGHDRTESHIDPRYLQDTFLPSYKAAVDAGADTVMVNSGSINGIPAHASHYLLTDLLRHQWGFKGVVVSDWNDVDALRTSYHLTDTYAGAVAIAVNAGVDMGMLPPGEVDGFVQGLSDDVKSGAVSKRRLDEAVSRILTLKFKLGLFEHPYVDASKANAAVLGTDKDLAVKAATESQTLLKNDGNVLPLSTDLGKVVVTGPNADSIPNQNGGWTIAWQGIPDGVNDPGVTVYQGIKNVVGDHAKLVPDADDAVDQAKGADAAIVVVGDKPGAEGVSDQELPELSADQQDLVDRLQATGKPVIVVVVADRPLVLGKAADAKQLLMSWLPGSEGGTAVANVLFGKANPSGRLPVSWPKSTGDEPMFYQQLNGTNSGTSSGYDPLFAFGAGLSYTTYAVQGVSVSGSGTVKVSVKVANTGSRDGDFVVPVFAQLPVSRILTPPNRLVAFTRVPLKAGQSTTVSLSFPRSRLAVTQGDINGSGTRAVLPGQYKIVAGDKSADLTIH</sequence>
<feature type="chain" id="PRO_5045830669" description="beta-glucosidase" evidence="7">
    <location>
        <begin position="31"/>
        <end position="747"/>
    </location>
</feature>
<comment type="caution">
    <text evidence="9">The sequence shown here is derived from an EMBL/GenBank/DDBJ whole genome shotgun (WGS) entry which is preliminary data.</text>
</comment>
<dbReference type="Proteomes" id="UP001501822">
    <property type="component" value="Unassembled WGS sequence"/>
</dbReference>
<evidence type="ECO:0000256" key="5">
    <source>
        <dbReference type="ARBA" id="ARBA00022801"/>
    </source>
</evidence>
<evidence type="ECO:0000256" key="2">
    <source>
        <dbReference type="ARBA" id="ARBA00005336"/>
    </source>
</evidence>
<dbReference type="InterPro" id="IPR026891">
    <property type="entry name" value="Fn3-like"/>
</dbReference>
<dbReference type="Pfam" id="PF00933">
    <property type="entry name" value="Glyco_hydro_3"/>
    <property type="match status" value="1"/>
</dbReference>
<dbReference type="EC" id="3.2.1.21" evidence="3"/>
<dbReference type="SUPFAM" id="SSF52279">
    <property type="entry name" value="Beta-D-glucan exohydrolase, C-terminal domain"/>
    <property type="match status" value="1"/>
</dbReference>
<protein>
    <recommendedName>
        <fullName evidence="3">beta-glucosidase</fullName>
        <ecNumber evidence="3">3.2.1.21</ecNumber>
    </recommendedName>
</protein>
<evidence type="ECO:0000256" key="3">
    <source>
        <dbReference type="ARBA" id="ARBA00012744"/>
    </source>
</evidence>
<organism evidence="9 10">
    <name type="scientific">Actinoallomurus spadix</name>
    <dbReference type="NCBI Taxonomy" id="79912"/>
    <lineage>
        <taxon>Bacteria</taxon>
        <taxon>Bacillati</taxon>
        <taxon>Actinomycetota</taxon>
        <taxon>Actinomycetes</taxon>
        <taxon>Streptosporangiales</taxon>
        <taxon>Thermomonosporaceae</taxon>
        <taxon>Actinoallomurus</taxon>
    </lineage>
</organism>
<dbReference type="SMART" id="SM01217">
    <property type="entry name" value="Fn3_like"/>
    <property type="match status" value="1"/>
</dbReference>
<dbReference type="RefSeq" id="WP_252809645.1">
    <property type="nucleotide sequence ID" value="NZ_BAAABM010000002.1"/>
</dbReference>
<comment type="similarity">
    <text evidence="2">Belongs to the glycosyl hydrolase 3 family.</text>
</comment>
<dbReference type="EMBL" id="BAAABM010000002">
    <property type="protein sequence ID" value="GAA0314684.1"/>
    <property type="molecule type" value="Genomic_DNA"/>
</dbReference>
<dbReference type="InterPro" id="IPR051915">
    <property type="entry name" value="Cellulose_Degrad_GH3"/>
</dbReference>